<evidence type="ECO:0000256" key="6">
    <source>
        <dbReference type="ARBA" id="ARBA00023136"/>
    </source>
</evidence>
<feature type="transmembrane region" description="Helical" evidence="10">
    <location>
        <begin position="44"/>
        <end position="66"/>
    </location>
</feature>
<evidence type="ECO:0000313" key="13">
    <source>
        <dbReference type="Proteomes" id="UP000007110"/>
    </source>
</evidence>
<dbReference type="GO" id="GO:0008528">
    <property type="term" value="F:G protein-coupled peptide receptor activity"/>
    <property type="evidence" value="ECO:0000318"/>
    <property type="project" value="GO_Central"/>
</dbReference>
<evidence type="ECO:0000313" key="12">
    <source>
        <dbReference type="EnsemblMetazoa" id="XP_011677798"/>
    </source>
</evidence>
<evidence type="ECO:0000256" key="10">
    <source>
        <dbReference type="SAM" id="Phobius"/>
    </source>
</evidence>
<dbReference type="OMA" id="CKLMHFI"/>
<dbReference type="InterPro" id="IPR000276">
    <property type="entry name" value="GPCR_Rhodpsn"/>
</dbReference>
<dbReference type="PROSITE" id="PS50262">
    <property type="entry name" value="G_PROTEIN_RECEP_F1_2"/>
    <property type="match status" value="1"/>
</dbReference>
<evidence type="ECO:0000256" key="9">
    <source>
        <dbReference type="SAM" id="MobiDB-lite"/>
    </source>
</evidence>
<dbReference type="Pfam" id="PF00001">
    <property type="entry name" value="7tm_1"/>
    <property type="match status" value="1"/>
</dbReference>
<keyword evidence="5" id="KW-0297">G-protein coupled receptor</keyword>
<reference evidence="13" key="1">
    <citation type="submission" date="2015-02" db="EMBL/GenBank/DDBJ databases">
        <title>Genome sequencing for Strongylocentrotus purpuratus.</title>
        <authorList>
            <person name="Murali S."/>
            <person name="Liu Y."/>
            <person name="Vee V."/>
            <person name="English A."/>
            <person name="Wang M."/>
            <person name="Skinner E."/>
            <person name="Han Y."/>
            <person name="Muzny D.M."/>
            <person name="Worley K.C."/>
            <person name="Gibbs R.A."/>
        </authorList>
    </citation>
    <scope>NUCLEOTIDE SEQUENCE</scope>
</reference>
<feature type="transmembrane region" description="Helical" evidence="10">
    <location>
        <begin position="172"/>
        <end position="191"/>
    </location>
</feature>
<organism evidence="12 13">
    <name type="scientific">Strongylocentrotus purpuratus</name>
    <name type="common">Purple sea urchin</name>
    <dbReference type="NCBI Taxonomy" id="7668"/>
    <lineage>
        <taxon>Eukaryota</taxon>
        <taxon>Metazoa</taxon>
        <taxon>Echinodermata</taxon>
        <taxon>Eleutherozoa</taxon>
        <taxon>Echinozoa</taxon>
        <taxon>Echinoidea</taxon>
        <taxon>Euechinoidea</taxon>
        <taxon>Echinacea</taxon>
        <taxon>Camarodonta</taxon>
        <taxon>Echinidea</taxon>
        <taxon>Strongylocentrotidae</taxon>
        <taxon>Strongylocentrotus</taxon>
    </lineage>
</organism>
<dbReference type="GO" id="GO:0007218">
    <property type="term" value="P:neuropeptide signaling pathway"/>
    <property type="evidence" value="ECO:0000318"/>
    <property type="project" value="GO_Central"/>
</dbReference>
<feature type="transmembrane region" description="Helical" evidence="10">
    <location>
        <begin position="118"/>
        <end position="137"/>
    </location>
</feature>
<dbReference type="EnsemblMetazoa" id="XM_011679496">
    <property type="protein sequence ID" value="XP_011677798"/>
    <property type="gene ID" value="LOC105444792"/>
</dbReference>
<evidence type="ECO:0000256" key="7">
    <source>
        <dbReference type="ARBA" id="ARBA00023170"/>
    </source>
</evidence>
<keyword evidence="7" id="KW-0675">Receptor</keyword>
<reference evidence="12" key="2">
    <citation type="submission" date="2021-01" db="UniProtKB">
        <authorList>
            <consortium name="EnsemblMetazoa"/>
        </authorList>
    </citation>
    <scope>IDENTIFICATION</scope>
</reference>
<dbReference type="PANTHER" id="PTHR24230">
    <property type="entry name" value="G-PROTEIN COUPLED RECEPTOR"/>
    <property type="match status" value="1"/>
</dbReference>
<dbReference type="SUPFAM" id="SSF81321">
    <property type="entry name" value="Family A G protein-coupled receptor-like"/>
    <property type="match status" value="1"/>
</dbReference>
<accession>A0A7M7HL99</accession>
<name>A0A7M7HL99_STRPU</name>
<evidence type="ECO:0000256" key="2">
    <source>
        <dbReference type="ARBA" id="ARBA00022475"/>
    </source>
</evidence>
<keyword evidence="8" id="KW-0807">Transducer</keyword>
<evidence type="ECO:0000259" key="11">
    <source>
        <dbReference type="PROSITE" id="PS50262"/>
    </source>
</evidence>
<dbReference type="OrthoDB" id="10053542at2759"/>
<dbReference type="InterPro" id="IPR017452">
    <property type="entry name" value="GPCR_Rhodpsn_7TM"/>
</dbReference>
<comment type="subcellular location">
    <subcellularLocation>
        <location evidence="1">Cell membrane</location>
        <topology evidence="1">Multi-pass membrane protein</topology>
    </subcellularLocation>
</comment>
<dbReference type="CDD" id="cd00637">
    <property type="entry name" value="7tm_classA_rhodopsin-like"/>
    <property type="match status" value="1"/>
</dbReference>
<dbReference type="Proteomes" id="UP000007110">
    <property type="component" value="Unassembled WGS sequence"/>
</dbReference>
<dbReference type="GeneID" id="105444792"/>
<sequence length="418" mass="46219">MLALRYILAVLIRSVLMVLGIPGNGLIIIVYLKKHRKTGTDVFILGLAIVDFIVCTSFPLKIYSYITSQFTNDVLCKLMHFIIYWSTYLGTFLTTVITVDRYIAVCKPLKRRVSPKQAVIIISTCSVLAAFCAIPSVSKTGIATYGPAVSKCSYIYDNLAYAQIIAYLNDTLFYSCLALITFLYTLIWIAVRRRARVRVEKLGGANSISGNVRPTQISVMPSEAWAGEEGANSKSPTEGHKAQVQSNYAAKTVDQSSSDEAGASRDQSAGGRGDASDLLSVEPNSNQGRPVFAGNHLAPPPPTPGGSVSVSHGAMAKPSKAVAPAAIIRTNNKTTVMIFIITVIFFLSWIPTKIWDYYPNIKFTWLQTDPVKYNFFYVSLFAVNLNQVINPFIYSFVNVQFRRECVTVMRHIRQCRLS</sequence>
<dbReference type="Gene3D" id="1.20.1070.10">
    <property type="entry name" value="Rhodopsin 7-helix transmembrane proteins"/>
    <property type="match status" value="1"/>
</dbReference>
<evidence type="ECO:0000256" key="3">
    <source>
        <dbReference type="ARBA" id="ARBA00022692"/>
    </source>
</evidence>
<evidence type="ECO:0000256" key="4">
    <source>
        <dbReference type="ARBA" id="ARBA00022989"/>
    </source>
</evidence>
<feature type="region of interest" description="Disordered" evidence="9">
    <location>
        <begin position="226"/>
        <end position="312"/>
    </location>
</feature>
<keyword evidence="6 10" id="KW-0472">Membrane</keyword>
<keyword evidence="2" id="KW-1003">Cell membrane</keyword>
<evidence type="ECO:0000256" key="1">
    <source>
        <dbReference type="ARBA" id="ARBA00004651"/>
    </source>
</evidence>
<feature type="transmembrane region" description="Helical" evidence="10">
    <location>
        <begin position="6"/>
        <end position="32"/>
    </location>
</feature>
<dbReference type="GO" id="GO:0005886">
    <property type="term" value="C:plasma membrane"/>
    <property type="evidence" value="ECO:0000318"/>
    <property type="project" value="GO_Central"/>
</dbReference>
<dbReference type="AlphaFoldDB" id="A0A7M7HL99"/>
<feature type="transmembrane region" description="Helical" evidence="10">
    <location>
        <begin position="375"/>
        <end position="394"/>
    </location>
</feature>
<keyword evidence="13" id="KW-1185">Reference proteome</keyword>
<proteinExistence type="predicted"/>
<protein>
    <recommendedName>
        <fullName evidence="11">G-protein coupled receptors family 1 profile domain-containing protein</fullName>
    </recommendedName>
</protein>
<dbReference type="KEGG" id="spu:105444792"/>
<keyword evidence="3 10" id="KW-0812">Transmembrane</keyword>
<dbReference type="InParanoid" id="A0A7M7HL99"/>
<keyword evidence="4 10" id="KW-1133">Transmembrane helix</keyword>
<feature type="compositionally biased region" description="Polar residues" evidence="9">
    <location>
        <begin position="243"/>
        <end position="259"/>
    </location>
</feature>
<dbReference type="PANTHER" id="PTHR24230:SF0">
    <property type="entry name" value="G-PROTEIN COUPLED RECEPTORS FAMILY 1 PROFILE DOMAIN-CONTAINING PROTEIN"/>
    <property type="match status" value="1"/>
</dbReference>
<feature type="domain" description="G-protein coupled receptors family 1 profile" evidence="11">
    <location>
        <begin position="23"/>
        <end position="394"/>
    </location>
</feature>
<evidence type="ECO:0000256" key="5">
    <source>
        <dbReference type="ARBA" id="ARBA00023040"/>
    </source>
</evidence>
<evidence type="ECO:0000256" key="8">
    <source>
        <dbReference type="ARBA" id="ARBA00023224"/>
    </source>
</evidence>
<dbReference type="RefSeq" id="XP_011677798.2">
    <property type="nucleotide sequence ID" value="XM_011679496.2"/>
</dbReference>
<feature type="transmembrane region" description="Helical" evidence="10">
    <location>
        <begin position="336"/>
        <end position="355"/>
    </location>
</feature>
<dbReference type="PRINTS" id="PR00237">
    <property type="entry name" value="GPCRRHODOPSN"/>
</dbReference>
<feature type="transmembrane region" description="Helical" evidence="10">
    <location>
        <begin position="78"/>
        <end position="97"/>
    </location>
</feature>